<dbReference type="AlphaFoldDB" id="A0A9P5TGG4"/>
<evidence type="ECO:0000256" key="6">
    <source>
        <dbReference type="SAM" id="Coils"/>
    </source>
</evidence>
<dbReference type="SUPFAM" id="SSF57863">
    <property type="entry name" value="ArfGap/RecO-like zinc finger"/>
    <property type="match status" value="1"/>
</dbReference>
<proteinExistence type="predicted"/>
<dbReference type="PRINTS" id="PR00405">
    <property type="entry name" value="REVINTRACTNG"/>
</dbReference>
<dbReference type="PROSITE" id="PS50115">
    <property type="entry name" value="ARFGAP"/>
    <property type="match status" value="1"/>
</dbReference>
<organism evidence="9 10">
    <name type="scientific">Gymnopilus junonius</name>
    <name type="common">Spectacular rustgill mushroom</name>
    <name type="synonym">Gymnopilus spectabilis subsp. junonius</name>
    <dbReference type="NCBI Taxonomy" id="109634"/>
    <lineage>
        <taxon>Eukaryota</taxon>
        <taxon>Fungi</taxon>
        <taxon>Dikarya</taxon>
        <taxon>Basidiomycota</taxon>
        <taxon>Agaricomycotina</taxon>
        <taxon>Agaricomycetes</taxon>
        <taxon>Agaricomycetidae</taxon>
        <taxon>Agaricales</taxon>
        <taxon>Agaricineae</taxon>
        <taxon>Hymenogastraceae</taxon>
        <taxon>Gymnopilus</taxon>
    </lineage>
</organism>
<dbReference type="GO" id="GO:0000139">
    <property type="term" value="C:Golgi membrane"/>
    <property type="evidence" value="ECO:0007669"/>
    <property type="project" value="GOC"/>
</dbReference>
<protein>
    <recommendedName>
        <fullName evidence="8">Arf-GAP domain-containing protein</fullName>
    </recommendedName>
</protein>
<comment type="caution">
    <text evidence="9">The sequence shown here is derived from an EMBL/GenBank/DDBJ whole genome shotgun (WGS) entry which is preliminary data.</text>
</comment>
<keyword evidence="6" id="KW-0175">Coiled coil</keyword>
<feature type="region of interest" description="Disordered" evidence="7">
    <location>
        <begin position="430"/>
        <end position="453"/>
    </location>
</feature>
<evidence type="ECO:0000256" key="2">
    <source>
        <dbReference type="ARBA" id="ARBA00022723"/>
    </source>
</evidence>
<dbReference type="GO" id="GO:0005096">
    <property type="term" value="F:GTPase activator activity"/>
    <property type="evidence" value="ECO:0007669"/>
    <property type="project" value="UniProtKB-KW"/>
</dbReference>
<evidence type="ECO:0000313" key="10">
    <source>
        <dbReference type="Proteomes" id="UP000724874"/>
    </source>
</evidence>
<gene>
    <name evidence="9" type="ORF">CPB84DRAFT_1688451</name>
</gene>
<feature type="coiled-coil region" evidence="6">
    <location>
        <begin position="282"/>
        <end position="312"/>
    </location>
</feature>
<dbReference type="CDD" id="cd08831">
    <property type="entry name" value="ArfGap_ArfGap2_3_like"/>
    <property type="match status" value="1"/>
</dbReference>
<dbReference type="PANTHER" id="PTHR45686:SF4">
    <property type="entry name" value="ADP-RIBOSYLATION FACTOR GTPASE ACTIVATING PROTEIN 3, ISOFORM H"/>
    <property type="match status" value="1"/>
</dbReference>
<evidence type="ECO:0000313" key="9">
    <source>
        <dbReference type="EMBL" id="KAF8878130.1"/>
    </source>
</evidence>
<feature type="compositionally biased region" description="Polar residues" evidence="7">
    <location>
        <begin position="156"/>
        <end position="177"/>
    </location>
</feature>
<evidence type="ECO:0000256" key="4">
    <source>
        <dbReference type="ARBA" id="ARBA00022833"/>
    </source>
</evidence>
<accession>A0A9P5TGG4</accession>
<dbReference type="GO" id="GO:0048205">
    <property type="term" value="P:COPI coating of Golgi vesicle"/>
    <property type="evidence" value="ECO:0007669"/>
    <property type="project" value="TreeGrafter"/>
</dbReference>
<dbReference type="Pfam" id="PF01412">
    <property type="entry name" value="ArfGap"/>
    <property type="match status" value="1"/>
</dbReference>
<keyword evidence="3 5" id="KW-0863">Zinc-finger</keyword>
<dbReference type="GO" id="GO:0008270">
    <property type="term" value="F:zinc ion binding"/>
    <property type="evidence" value="ECO:0007669"/>
    <property type="project" value="UniProtKB-KW"/>
</dbReference>
<sequence>MAEPTKQETEQVFKVLLSQKANKSCFDCNARNPTWSSVSFGVYICLECSSVHRNLGVHISFVRSTNLDSWQLNQLRTMKVGGNASAKDFFTKHGGTSLLNDSDTKKKYSSRVAELYKEELARRVKDDAARRGIVVEGMEAVTATPVKEETEDDFFNSWSKPATPRSSNPGTPRTSTPPIIGRAPSTASAASSTTGSVGSAAPSPTSTTPRTLTSSAAARPARLGAGTSRLNSASSTGSGSSVSTGPKKSKLGLGASKAKPVDFAEAERKALEEAERIKQLGYDREREEAEEKARKEKEAAELVRKAKELSLNSRASSAAGSAGVNVSTAGTGGKKAADPKASAAFPRLGFGAIPGAGAAAAVAAARTQSRSPPVVDDAPTTAREKFGNQKAISSDMFFGRNDYDADNVREAQTRLQSFQGATSISSNQYFGREEEEEGQGYERGGGGGGEGLLGDGSLAGLEMAAKDAISRVLATPEVQNLGENIRSGALKVCFPLFFLGRPLTA</sequence>
<dbReference type="InterPro" id="IPR038508">
    <property type="entry name" value="ArfGAP_dom_sf"/>
</dbReference>
<feature type="region of interest" description="Disordered" evidence="7">
    <location>
        <begin position="144"/>
        <end position="261"/>
    </location>
</feature>
<feature type="compositionally biased region" description="Low complexity" evidence="7">
    <location>
        <begin position="227"/>
        <end position="246"/>
    </location>
</feature>
<name>A0A9P5TGG4_GYMJU</name>
<dbReference type="PANTHER" id="PTHR45686">
    <property type="entry name" value="ADP-RIBOSYLATION FACTOR GTPASE ACTIVATING PROTEIN 3, ISOFORM H-RELATED"/>
    <property type="match status" value="1"/>
</dbReference>
<dbReference type="FunFam" id="1.10.220.150:FF:000004">
    <property type="entry name" value="Putative ADP-ribosylation factor GTPase-activating protein 2"/>
    <property type="match status" value="1"/>
</dbReference>
<dbReference type="Gene3D" id="1.10.220.150">
    <property type="entry name" value="Arf GTPase activating protein"/>
    <property type="match status" value="1"/>
</dbReference>
<feature type="domain" description="Arf-GAP" evidence="8">
    <location>
        <begin position="10"/>
        <end position="131"/>
    </location>
</feature>
<evidence type="ECO:0000256" key="1">
    <source>
        <dbReference type="ARBA" id="ARBA00022468"/>
    </source>
</evidence>
<keyword evidence="4" id="KW-0862">Zinc</keyword>
<evidence type="ECO:0000256" key="3">
    <source>
        <dbReference type="ARBA" id="ARBA00022771"/>
    </source>
</evidence>
<feature type="compositionally biased region" description="Low complexity" evidence="7">
    <location>
        <begin position="183"/>
        <end position="218"/>
    </location>
</feature>
<evidence type="ECO:0000259" key="8">
    <source>
        <dbReference type="PROSITE" id="PS50115"/>
    </source>
</evidence>
<dbReference type="OrthoDB" id="983479at2759"/>
<dbReference type="EMBL" id="JADNYJ010000162">
    <property type="protein sequence ID" value="KAF8878130.1"/>
    <property type="molecule type" value="Genomic_DNA"/>
</dbReference>
<dbReference type="Proteomes" id="UP000724874">
    <property type="component" value="Unassembled WGS sequence"/>
</dbReference>
<evidence type="ECO:0000256" key="5">
    <source>
        <dbReference type="PROSITE-ProRule" id="PRU00288"/>
    </source>
</evidence>
<reference evidence="9" key="1">
    <citation type="submission" date="2020-11" db="EMBL/GenBank/DDBJ databases">
        <authorList>
            <consortium name="DOE Joint Genome Institute"/>
            <person name="Ahrendt S."/>
            <person name="Riley R."/>
            <person name="Andreopoulos W."/>
            <person name="LaButti K."/>
            <person name="Pangilinan J."/>
            <person name="Ruiz-duenas F.J."/>
            <person name="Barrasa J.M."/>
            <person name="Sanchez-Garcia M."/>
            <person name="Camarero S."/>
            <person name="Miyauchi S."/>
            <person name="Serrano A."/>
            <person name="Linde D."/>
            <person name="Babiker R."/>
            <person name="Drula E."/>
            <person name="Ayuso-Fernandez I."/>
            <person name="Pacheco R."/>
            <person name="Padilla G."/>
            <person name="Ferreira P."/>
            <person name="Barriuso J."/>
            <person name="Kellner H."/>
            <person name="Castanera R."/>
            <person name="Alfaro M."/>
            <person name="Ramirez L."/>
            <person name="Pisabarro A.G."/>
            <person name="Kuo A."/>
            <person name="Tritt A."/>
            <person name="Lipzen A."/>
            <person name="He G."/>
            <person name="Yan M."/>
            <person name="Ng V."/>
            <person name="Cullen D."/>
            <person name="Martin F."/>
            <person name="Rosso M.-N."/>
            <person name="Henrissat B."/>
            <person name="Hibbett D."/>
            <person name="Martinez A.T."/>
            <person name="Grigoriev I.V."/>
        </authorList>
    </citation>
    <scope>NUCLEOTIDE SEQUENCE</scope>
    <source>
        <strain evidence="9">AH 44721</strain>
    </source>
</reference>
<dbReference type="InterPro" id="IPR001164">
    <property type="entry name" value="ArfGAP_dom"/>
</dbReference>
<dbReference type="SMART" id="SM00105">
    <property type="entry name" value="ArfGap"/>
    <property type="match status" value="1"/>
</dbReference>
<feature type="region of interest" description="Disordered" evidence="7">
    <location>
        <begin position="313"/>
        <end position="339"/>
    </location>
</feature>
<keyword evidence="1" id="KW-0343">GTPase activation</keyword>
<evidence type="ECO:0000256" key="7">
    <source>
        <dbReference type="SAM" id="MobiDB-lite"/>
    </source>
</evidence>
<keyword evidence="2" id="KW-0479">Metal-binding</keyword>
<keyword evidence="10" id="KW-1185">Reference proteome</keyword>
<dbReference type="InterPro" id="IPR037278">
    <property type="entry name" value="ARFGAP/RecO"/>
</dbReference>
<feature type="compositionally biased region" description="Gly residues" evidence="7">
    <location>
        <begin position="441"/>
        <end position="453"/>
    </location>
</feature>
<feature type="compositionally biased region" description="Low complexity" evidence="7">
    <location>
        <begin position="313"/>
        <end position="327"/>
    </location>
</feature>